<evidence type="ECO:0000256" key="2">
    <source>
        <dbReference type="SAM" id="Phobius"/>
    </source>
</evidence>
<dbReference type="SUPFAM" id="SSF52266">
    <property type="entry name" value="SGNH hydrolase"/>
    <property type="match status" value="1"/>
</dbReference>
<dbReference type="InterPro" id="IPR053140">
    <property type="entry name" value="GDSL_Rv0518-like"/>
</dbReference>
<dbReference type="InterPro" id="IPR026444">
    <property type="entry name" value="Secre_tail"/>
</dbReference>
<protein>
    <submittedName>
        <fullName evidence="5">Por secretion system C-terminal sorting domain-containing protein</fullName>
    </submittedName>
</protein>
<feature type="domain" description="SGNH hydrolase-type esterase" evidence="3">
    <location>
        <begin position="213"/>
        <end position="396"/>
    </location>
</feature>
<dbReference type="Gene3D" id="2.60.40.4070">
    <property type="match status" value="1"/>
</dbReference>
<name>A0A521AYH6_9BACT</name>
<sequence>MTHQSIQNHYQTFSGITFLLSVFLFLILLTPNSQAQSTNWVGTWTTSPQLTEPHNNPPEPGLSNNTIRQILKVSIGGDTLRMRFSNEFSSEPVTMQQVRISVSTGLDTILPETEKALLFDGEQEVTMEAGGVVVSDPLAFDLDALSTLAVTIYFGDTSPDVTGHPGSRTTSYILEGNAVSETNFDGAVTTDHWYVINTIDVVASDSAAAVAILGNSITDGRGSGTNEQNRWPDELAKRLQENPETQDVGVLNAGIGGNCVLGSCLGPSALSRVNRDIFQQSGIRWMIIMEGINDIGYGGPDTGENLIQAYRQIIHQAHLNGIYVYGTTLLPMKGSGYYNEVSEQQRQIVNNWIRTTDMLDGVIDMDKALQNPADTLSLLPEADDGDGLHPSEQGHRMMAEAVDLDLFVGRDSLEYTDNSVTLYYEPECAEVGSDWLIQSDEQASNDQYVTVTPGTESLEEASTNDENVIKLSFSVDSAGTYSVFARLNNATYNDDSFWIQMDEGSFDMYNGLVTSGWQWLSIDDFDLEAGEHTLTINYREDGAQLDKIAVSNSPFAPTEMGGDAENTCTPTSNESESGIPQGHSLQQNYPNPFNPTTVIRYQLAVNSAVSLKVFDMLGREVATLVNARQSAGEHAVQFDASGLSSGIYLYQLKTSAGVLLNKSMVLLK</sequence>
<evidence type="ECO:0000313" key="5">
    <source>
        <dbReference type="EMBL" id="SMO39849.1"/>
    </source>
</evidence>
<organism evidence="5 6">
    <name type="scientific">Gracilimonas mengyeensis</name>
    <dbReference type="NCBI Taxonomy" id="1302730"/>
    <lineage>
        <taxon>Bacteria</taxon>
        <taxon>Pseudomonadati</taxon>
        <taxon>Balneolota</taxon>
        <taxon>Balneolia</taxon>
        <taxon>Balneolales</taxon>
        <taxon>Balneolaceae</taxon>
        <taxon>Gracilimonas</taxon>
    </lineage>
</organism>
<dbReference type="RefSeq" id="WP_185957137.1">
    <property type="nucleotide sequence ID" value="NZ_FXTP01000001.1"/>
</dbReference>
<dbReference type="GO" id="GO:0016788">
    <property type="term" value="F:hydrolase activity, acting on ester bonds"/>
    <property type="evidence" value="ECO:0007669"/>
    <property type="project" value="UniProtKB-ARBA"/>
</dbReference>
<accession>A0A521AYH6</accession>
<keyword evidence="2" id="KW-0472">Membrane</keyword>
<dbReference type="InterPro" id="IPR013830">
    <property type="entry name" value="SGNH_hydro"/>
</dbReference>
<feature type="transmembrane region" description="Helical" evidence="2">
    <location>
        <begin position="12"/>
        <end position="29"/>
    </location>
</feature>
<dbReference type="NCBIfam" id="TIGR04183">
    <property type="entry name" value="Por_Secre_tail"/>
    <property type="match status" value="1"/>
</dbReference>
<evidence type="ECO:0000259" key="3">
    <source>
        <dbReference type="Pfam" id="PF13472"/>
    </source>
</evidence>
<keyword evidence="2" id="KW-1133">Transmembrane helix</keyword>
<dbReference type="Proteomes" id="UP000317557">
    <property type="component" value="Unassembled WGS sequence"/>
</dbReference>
<keyword evidence="2" id="KW-0812">Transmembrane</keyword>
<dbReference type="PANTHER" id="PTHR43784:SF2">
    <property type="entry name" value="GDSL-LIKE LIPASE_ACYLHYDROLASE, PUTATIVE (AFU_ORTHOLOGUE AFUA_2G00820)-RELATED"/>
    <property type="match status" value="1"/>
</dbReference>
<reference evidence="5 6" key="1">
    <citation type="submission" date="2017-05" db="EMBL/GenBank/DDBJ databases">
        <authorList>
            <person name="Varghese N."/>
            <person name="Submissions S."/>
        </authorList>
    </citation>
    <scope>NUCLEOTIDE SEQUENCE [LARGE SCALE GENOMIC DNA]</scope>
    <source>
        <strain evidence="5 6">DSM 21985</strain>
    </source>
</reference>
<dbReference type="EMBL" id="FXTP01000001">
    <property type="protein sequence ID" value="SMO39849.1"/>
    <property type="molecule type" value="Genomic_DNA"/>
</dbReference>
<proteinExistence type="predicted"/>
<evidence type="ECO:0000313" key="6">
    <source>
        <dbReference type="Proteomes" id="UP000317557"/>
    </source>
</evidence>
<dbReference type="Pfam" id="PF18962">
    <property type="entry name" value="Por_Secre_tail"/>
    <property type="match status" value="1"/>
</dbReference>
<dbReference type="Gene3D" id="3.40.50.1110">
    <property type="entry name" value="SGNH hydrolase"/>
    <property type="match status" value="1"/>
</dbReference>
<dbReference type="Pfam" id="PF13472">
    <property type="entry name" value="Lipase_GDSL_2"/>
    <property type="match status" value="1"/>
</dbReference>
<dbReference type="PANTHER" id="PTHR43784">
    <property type="entry name" value="GDSL-LIKE LIPASE/ACYLHYDROLASE, PUTATIVE (AFU_ORTHOLOGUE AFUA_2G00820)-RELATED"/>
    <property type="match status" value="1"/>
</dbReference>
<dbReference type="SUPFAM" id="SSF49785">
    <property type="entry name" value="Galactose-binding domain-like"/>
    <property type="match status" value="1"/>
</dbReference>
<feature type="compositionally biased region" description="Polar residues" evidence="1">
    <location>
        <begin position="566"/>
        <end position="587"/>
    </location>
</feature>
<dbReference type="Gene3D" id="2.60.120.260">
    <property type="entry name" value="Galactose-binding domain-like"/>
    <property type="match status" value="1"/>
</dbReference>
<evidence type="ECO:0000256" key="1">
    <source>
        <dbReference type="SAM" id="MobiDB-lite"/>
    </source>
</evidence>
<dbReference type="InterPro" id="IPR036514">
    <property type="entry name" value="SGNH_hydro_sf"/>
</dbReference>
<feature type="region of interest" description="Disordered" evidence="1">
    <location>
        <begin position="558"/>
        <end position="587"/>
    </location>
</feature>
<dbReference type="AlphaFoldDB" id="A0A521AYH6"/>
<feature type="domain" description="Secretion system C-terminal sorting" evidence="4">
    <location>
        <begin position="589"/>
        <end position="664"/>
    </location>
</feature>
<dbReference type="InterPro" id="IPR008979">
    <property type="entry name" value="Galactose-bd-like_sf"/>
</dbReference>
<keyword evidence="6" id="KW-1185">Reference proteome</keyword>
<evidence type="ECO:0000259" key="4">
    <source>
        <dbReference type="Pfam" id="PF18962"/>
    </source>
</evidence>
<gene>
    <name evidence="5" type="ORF">SAMN06265219_101451</name>
</gene>
<dbReference type="CDD" id="cd01830">
    <property type="entry name" value="XynE_like"/>
    <property type="match status" value="1"/>
</dbReference>